<evidence type="ECO:0000256" key="1">
    <source>
        <dbReference type="ARBA" id="ARBA00023016"/>
    </source>
</evidence>
<accession>A0A366H938</accession>
<keyword evidence="7" id="KW-1185">Reference proteome</keyword>
<name>A0A366H938_9BURK</name>
<proteinExistence type="inferred from homology"/>
<dbReference type="GO" id="GO:0006508">
    <property type="term" value="P:proteolysis"/>
    <property type="evidence" value="ECO:0007669"/>
    <property type="project" value="UniProtKB-KW"/>
</dbReference>
<sequence length="225" mass="23752">MNILMVLTSHGKLGATGRRTGFWLEEFASPYYVFKDAGAKVTIASPLGGQPPMDPASDEPAGQTDATHRFKADADAQDALANTIKLSEVSAEDYDAVFYPGGHGPLWDLAENAFSIGLIRSMYNSGKPVAAVCHAPGVLRHVKGAGDSLLVKGKNVTGFANTEEEAAGLAKVVPFLVEDMLKKSGGLYTKAADWQPHVVEDGLLITGQNPASSEAAAKALLKRLE</sequence>
<keyword evidence="6" id="KW-0645">Protease</keyword>
<comment type="caution">
    <text evidence="6">The sequence shown here is derived from an EMBL/GenBank/DDBJ whole genome shotgun (WGS) entry which is preliminary data.</text>
</comment>
<evidence type="ECO:0000256" key="2">
    <source>
        <dbReference type="ARBA" id="ARBA00023239"/>
    </source>
</evidence>
<protein>
    <submittedName>
        <fullName evidence="6">Putative intracellular protease/amidase</fullName>
    </submittedName>
</protein>
<reference evidence="6 7" key="1">
    <citation type="submission" date="2018-06" db="EMBL/GenBank/DDBJ databases">
        <title>Genomic Encyclopedia of Type Strains, Phase IV (KMG-IV): sequencing the most valuable type-strain genomes for metagenomic binning, comparative biology and taxonomic classification.</title>
        <authorList>
            <person name="Goeker M."/>
        </authorList>
    </citation>
    <scope>NUCLEOTIDE SEQUENCE [LARGE SCALE GENOMIC DNA]</scope>
    <source>
        <strain evidence="6 7">DSM 25520</strain>
    </source>
</reference>
<dbReference type="InterPro" id="IPR002818">
    <property type="entry name" value="DJ-1/PfpI"/>
</dbReference>
<dbReference type="Gene3D" id="3.40.50.880">
    <property type="match status" value="1"/>
</dbReference>
<feature type="domain" description="DJ-1/PfpI" evidence="5">
    <location>
        <begin position="25"/>
        <end position="222"/>
    </location>
</feature>
<dbReference type="InterPro" id="IPR050325">
    <property type="entry name" value="Prot/Nucl_acid_deglycase"/>
</dbReference>
<dbReference type="PANTHER" id="PTHR48094">
    <property type="entry name" value="PROTEIN/NUCLEIC ACID DEGLYCASE DJ-1-RELATED"/>
    <property type="match status" value="1"/>
</dbReference>
<dbReference type="GO" id="GO:0008233">
    <property type="term" value="F:peptidase activity"/>
    <property type="evidence" value="ECO:0007669"/>
    <property type="project" value="UniProtKB-KW"/>
</dbReference>
<dbReference type="CDD" id="cd03141">
    <property type="entry name" value="GATase1_Hsp31_like"/>
    <property type="match status" value="1"/>
</dbReference>
<keyword evidence="1" id="KW-0346">Stress response</keyword>
<dbReference type="Proteomes" id="UP000253628">
    <property type="component" value="Unassembled WGS sequence"/>
</dbReference>
<dbReference type="InterPro" id="IPR029062">
    <property type="entry name" value="Class_I_gatase-like"/>
</dbReference>
<evidence type="ECO:0000313" key="6">
    <source>
        <dbReference type="EMBL" id="RBP38310.1"/>
    </source>
</evidence>
<dbReference type="RefSeq" id="WP_113933873.1">
    <property type="nucleotide sequence ID" value="NZ_JACCEU010000008.1"/>
</dbReference>
<evidence type="ECO:0000313" key="7">
    <source>
        <dbReference type="Proteomes" id="UP000253628"/>
    </source>
</evidence>
<evidence type="ECO:0000256" key="4">
    <source>
        <dbReference type="SAM" id="MobiDB-lite"/>
    </source>
</evidence>
<dbReference type="OrthoDB" id="9792284at2"/>
<evidence type="ECO:0000259" key="5">
    <source>
        <dbReference type="Pfam" id="PF01965"/>
    </source>
</evidence>
<keyword evidence="2" id="KW-0456">Lyase</keyword>
<dbReference type="EMBL" id="QNRQ01000007">
    <property type="protein sequence ID" value="RBP38310.1"/>
    <property type="molecule type" value="Genomic_DNA"/>
</dbReference>
<dbReference type="GO" id="GO:0019172">
    <property type="term" value="F:glyoxalase III activity"/>
    <property type="evidence" value="ECO:0007669"/>
    <property type="project" value="TreeGrafter"/>
</dbReference>
<dbReference type="AlphaFoldDB" id="A0A366H938"/>
<feature type="region of interest" description="Disordered" evidence="4">
    <location>
        <begin position="45"/>
        <end position="66"/>
    </location>
</feature>
<dbReference type="GO" id="GO:0005737">
    <property type="term" value="C:cytoplasm"/>
    <property type="evidence" value="ECO:0007669"/>
    <property type="project" value="TreeGrafter"/>
</dbReference>
<dbReference type="SUPFAM" id="SSF52317">
    <property type="entry name" value="Class I glutamine amidotransferase-like"/>
    <property type="match status" value="1"/>
</dbReference>
<dbReference type="GO" id="GO:0019243">
    <property type="term" value="P:methylglyoxal catabolic process to D-lactate via S-lactoyl-glutathione"/>
    <property type="evidence" value="ECO:0007669"/>
    <property type="project" value="TreeGrafter"/>
</dbReference>
<keyword evidence="6" id="KW-0378">Hydrolase</keyword>
<dbReference type="Pfam" id="PF01965">
    <property type="entry name" value="DJ-1_PfpI"/>
    <property type="match status" value="1"/>
</dbReference>
<organism evidence="6 7">
    <name type="scientific">Eoetvoesiella caeni</name>
    <dbReference type="NCBI Taxonomy" id="645616"/>
    <lineage>
        <taxon>Bacteria</taxon>
        <taxon>Pseudomonadati</taxon>
        <taxon>Pseudomonadota</taxon>
        <taxon>Betaproteobacteria</taxon>
        <taxon>Burkholderiales</taxon>
        <taxon>Alcaligenaceae</taxon>
        <taxon>Eoetvoesiella</taxon>
    </lineage>
</organism>
<evidence type="ECO:0000256" key="3">
    <source>
        <dbReference type="ARBA" id="ARBA00038493"/>
    </source>
</evidence>
<comment type="similarity">
    <text evidence="3">Belongs to the peptidase C56 family. HSP31-like subfamily.</text>
</comment>
<dbReference type="PANTHER" id="PTHR48094:SF11">
    <property type="entry name" value="GLUTATHIONE-INDEPENDENT GLYOXALASE HSP31-RELATED"/>
    <property type="match status" value="1"/>
</dbReference>
<gene>
    <name evidence="6" type="ORF">DFR37_10774</name>
</gene>